<dbReference type="Proteomes" id="UP000520814">
    <property type="component" value="Unassembled WGS sequence"/>
</dbReference>
<evidence type="ECO:0000259" key="1">
    <source>
        <dbReference type="Pfam" id="PF15655"/>
    </source>
</evidence>
<dbReference type="RefSeq" id="WP_184203153.1">
    <property type="nucleotide sequence ID" value="NZ_JACHGW010000005.1"/>
</dbReference>
<protein>
    <recommendedName>
        <fullName evidence="1">NTF2 fold immunity protein domain-containing protein</fullName>
    </recommendedName>
</protein>
<feature type="domain" description="NTF2 fold immunity protein" evidence="1">
    <location>
        <begin position="3"/>
        <end position="138"/>
    </location>
</feature>
<dbReference type="InterPro" id="IPR028049">
    <property type="entry name" value="Imm-NTF2"/>
</dbReference>
<gene>
    <name evidence="2" type="ORF">HNQ39_004977</name>
</gene>
<proteinExistence type="predicted"/>
<dbReference type="EMBL" id="JACHGW010000005">
    <property type="protein sequence ID" value="MBB6053145.1"/>
    <property type="molecule type" value="Genomic_DNA"/>
</dbReference>
<keyword evidence="3" id="KW-1185">Reference proteome</keyword>
<reference evidence="2 3" key="1">
    <citation type="submission" date="2020-08" db="EMBL/GenBank/DDBJ databases">
        <title>Genomic Encyclopedia of Type Strains, Phase IV (KMG-IV): sequencing the most valuable type-strain genomes for metagenomic binning, comparative biology and taxonomic classification.</title>
        <authorList>
            <person name="Goeker M."/>
        </authorList>
    </citation>
    <scope>NUCLEOTIDE SEQUENCE [LARGE SCALE GENOMIC DNA]</scope>
    <source>
        <strain evidence="2 3">DSM 23562</strain>
    </source>
</reference>
<organism evidence="2 3">
    <name type="scientific">Armatimonas rosea</name>
    <dbReference type="NCBI Taxonomy" id="685828"/>
    <lineage>
        <taxon>Bacteria</taxon>
        <taxon>Bacillati</taxon>
        <taxon>Armatimonadota</taxon>
        <taxon>Armatimonadia</taxon>
        <taxon>Armatimonadales</taxon>
        <taxon>Armatimonadaceae</taxon>
        <taxon>Armatimonas</taxon>
    </lineage>
</organism>
<evidence type="ECO:0000313" key="2">
    <source>
        <dbReference type="EMBL" id="MBB6053145.1"/>
    </source>
</evidence>
<dbReference type="AlphaFoldDB" id="A0A7W9W9F4"/>
<name>A0A7W9W9F4_ARMRO</name>
<dbReference type="Pfam" id="PF15655">
    <property type="entry name" value="Imm-NTF2"/>
    <property type="match status" value="1"/>
</dbReference>
<evidence type="ECO:0000313" key="3">
    <source>
        <dbReference type="Proteomes" id="UP000520814"/>
    </source>
</evidence>
<sequence>MNPEDVLKEFIIAMNAWETSTWQAYQEAKDNGDQIAYAIFEDSKEPLKTIFEKYCTRRDRPYGRYSENSLPSFSHPSDYDPENEHIVEVIYASPRRVIISTHKPNKALPSARTVTEYVLLKKAGEWRVDNKKILYDDGTKLPYFL</sequence>
<comment type="caution">
    <text evidence="2">The sequence shown here is derived from an EMBL/GenBank/DDBJ whole genome shotgun (WGS) entry which is preliminary data.</text>
</comment>
<accession>A0A7W9W9F4</accession>